<evidence type="ECO:0000256" key="1">
    <source>
        <dbReference type="SAM" id="MobiDB-lite"/>
    </source>
</evidence>
<name>A0A9N8DDZ6_9STRA</name>
<evidence type="ECO:0000313" key="3">
    <source>
        <dbReference type="Proteomes" id="UP001153069"/>
    </source>
</evidence>
<accession>A0A9N8DDZ6</accession>
<feature type="compositionally biased region" description="Polar residues" evidence="1">
    <location>
        <begin position="318"/>
        <end position="331"/>
    </location>
</feature>
<gene>
    <name evidence="2" type="ORF">SEMRO_49_G028800.1</name>
</gene>
<reference evidence="2" key="1">
    <citation type="submission" date="2020-06" db="EMBL/GenBank/DDBJ databases">
        <authorList>
            <consortium name="Plant Systems Biology data submission"/>
        </authorList>
    </citation>
    <scope>NUCLEOTIDE SEQUENCE</scope>
    <source>
        <strain evidence="2">D6</strain>
    </source>
</reference>
<organism evidence="2 3">
    <name type="scientific">Seminavis robusta</name>
    <dbReference type="NCBI Taxonomy" id="568900"/>
    <lineage>
        <taxon>Eukaryota</taxon>
        <taxon>Sar</taxon>
        <taxon>Stramenopiles</taxon>
        <taxon>Ochrophyta</taxon>
        <taxon>Bacillariophyta</taxon>
        <taxon>Bacillariophyceae</taxon>
        <taxon>Bacillariophycidae</taxon>
        <taxon>Naviculales</taxon>
        <taxon>Naviculaceae</taxon>
        <taxon>Seminavis</taxon>
    </lineage>
</organism>
<dbReference type="InterPro" id="IPR011050">
    <property type="entry name" value="Pectin_lyase_fold/virulence"/>
</dbReference>
<dbReference type="AlphaFoldDB" id="A0A9N8DDZ6"/>
<dbReference type="OrthoDB" id="21116at2759"/>
<feature type="compositionally biased region" description="Polar residues" evidence="1">
    <location>
        <begin position="342"/>
        <end position="365"/>
    </location>
</feature>
<feature type="region of interest" description="Disordered" evidence="1">
    <location>
        <begin position="445"/>
        <end position="464"/>
    </location>
</feature>
<feature type="compositionally biased region" description="Polar residues" evidence="1">
    <location>
        <begin position="445"/>
        <end position="454"/>
    </location>
</feature>
<feature type="region of interest" description="Disordered" evidence="1">
    <location>
        <begin position="318"/>
        <end position="386"/>
    </location>
</feature>
<dbReference type="EMBL" id="CAICTM010000049">
    <property type="protein sequence ID" value="CAB9498961.1"/>
    <property type="molecule type" value="Genomic_DNA"/>
</dbReference>
<dbReference type="SUPFAM" id="SSF51126">
    <property type="entry name" value="Pectin lyase-like"/>
    <property type="match status" value="1"/>
</dbReference>
<dbReference type="Proteomes" id="UP001153069">
    <property type="component" value="Unassembled WGS sequence"/>
</dbReference>
<protein>
    <submittedName>
        <fullName evidence="2">Inherit from arCOG: Periplasmic copper-binding protein</fullName>
    </submittedName>
</protein>
<keyword evidence="3" id="KW-1185">Reference proteome</keyword>
<evidence type="ECO:0000313" key="2">
    <source>
        <dbReference type="EMBL" id="CAB9498961.1"/>
    </source>
</evidence>
<comment type="caution">
    <text evidence="2">The sequence shown here is derived from an EMBL/GenBank/DDBJ whole genome shotgun (WGS) entry which is preliminary data.</text>
</comment>
<proteinExistence type="predicted"/>
<sequence>MKMRRNNYTGIPRRQTRLVRVGILSFLLIASKPWSLDAYLCDSLPEQTWEGFLQVIEGSSGGFALLCPFEISGQDCPSSASSVGYSLPSSTDLYIMCEAHYAVGPSQLNEVETYEAGCIIDCPGTHFQVGTNASLSIDSFVLRGSNNTAVKVNPNGVFSAFNSYFEANQNLNGNGGAIYAAEQSQISVSQTSFYDNAATNGGAIYLLGNAQIQNSAFTENSATSRGLDMGGGAIYAGQNSQLALSNSYLANNSAPAFGPAVLDLTGGNNMSFASNTACGNTATELFMRCNGALNVQNGIDVCSAFEHVCEESVLLTTPAPTEGSRTPSTAPSIAPTAREPSYQPSHIPSATPTALPSESSHSPSLGPTGHPSQPPSAVETTGPTILPSILPSRAISVASNAPSLEPSDSSTPTILSSISSSIAGSTDLPGGFSVEATLIVASSTPTTSTDWTYQSSAPTPTPAPTDSTILASVLAPTAGHLPISSKLPTTTSSPSPVSIDGDLGNLYFEDAYYGNPFVPIASTFDPSDASLYTGTESPDVIEPSIVPTQSQSDAHNVCEPLTAEPLPSEGAYRQGSISPAGLDLTELSSCGTVETLKDGGAFYSIQGSGAVMRAHTCSSFFGSFNFDTQIVVYRSTSGVTDDTPCMEDLECVVFSHDDFCGLHSSVSWYAEEGSVFYIYISDKGTNQATFHGLQHHYSLTVSPTPGGSCSASLALEMHPTSGEFLLEDPGMDVLSLGGSIWYKAEGSGLWLMASTCMGSLASRIKVYQGSCGPSGQLQEATVIETACGSGYFVTWLSQAGNTYYLKAAVEGTDGL</sequence>